<dbReference type="PROSITE" id="PS50186">
    <property type="entry name" value="DEP"/>
    <property type="match status" value="1"/>
</dbReference>
<accession>A0A2T7PBD4</accession>
<comment type="caution">
    <text evidence="5">The sequence shown here is derived from an EMBL/GenBank/DDBJ whole genome shotgun (WGS) entry which is preliminary data.</text>
</comment>
<dbReference type="OrthoDB" id="10071880at2759"/>
<evidence type="ECO:0000259" key="4">
    <source>
        <dbReference type="PROSITE" id="PS51259"/>
    </source>
</evidence>
<sequence>MYGSDPLTAGSKKGIPSSRTKVHVAECIMLQGMFSVTSAVHHLKPEYILQHVLEAEDTQWSTAHLESDPPTSSAGTPPSILTSPSPDLSDPGQLLLRHGPTVRKIHSYFTQLESIKCCMHLAGRTAASQQMRVVHPSHANLLEGIFKQQSVREPFVSRLDDKDLRAFKHAYLCAAYPVLAAPEPPPCYTPSLIEPVTELSMVQQTADAPVSRDMTPYSLHDSGLEESDDLAVIPAESICAHLQQAFHLTEEKFRDYRNLINKTYVKKSAQKLLAEELAGRLAVLENNCHPFYKPQEFMTPSGYKLWRKMEEDHIIELLGKFWQHSLPFPRKAQDLIAELHSIHEDYSIVLGKLMAYEHQFHRQAEEHGEDGLVFLSSASVRLLREFGLRYGVGEMYRRICHFEVAVKDFLPSLGYLRQLLSLLKSITDMFPVNRNKLLIVKRELEILQTSLVLLSGQVTKSLEQMKGLFPGNKPRGGVELLITLLQKVMETRAYLTASRSDPPLLRIILRDIAQVSFFQIYEKCKTLLRTEIKQTRDVIISPRLLNALMMEVRSEVQDYKTNYESVFIQYFDLTALAARAFYSMLMRDVGSLCQLETLRDAAIDLRMLALVYRLNQLDNDWCAYILPQDQQWRQMFQPHLDQWGHVLQLHMQDLILETIGGDAFEMQTVQIVNSGSFSSSPSVGLRSLSFSLTPSVNSAFNSVVSTPREGSSVGSRLMQQRRSTDMLSMEDIDGNNSEQEVISKPFDTHSLTEHTSSNNDFLRFADIRRTCASVPVTVDHPAIVRAISGVRKYIQKGPMVSLHEAESMEDLRTLSSARIIRYKQSGSEINRAENRTGKSDIEDSSFMKGEARDSSGGNSSRDSAEDHGNSSDSSDNEFLFPPIQDVTSLDIAESLKETSQIEDQLDNEQHSAFKALPCGPKQWNEKSKWLNARQEHNGNEEADKKPSLKAGMPLSDREQQSTQSVVSFPFPSSQESIIPVSGSLIDLIVLLHRSLSFGQKLCHTVYPTHVRSLSQATHDMANNTVVLHNTLRTYKVNAYMNVIEGFCRGLSTYADNMLCMDLCAVPGNIAIRVIGSKLVTHVVRQQQAGHIWGCRHQLDGLTSCSGFHNRQALYLCDRYEPISQQMCARINNVAACMHILSWCDKHSQTGFNDDLEVGETSGSILSDLASSGSTTQDPSPVNYTSRGQLLYLADTHLKSIWTALCRLLAFRMNLFLRDGMSLLLSSKPKHVSMKSCLTPVTNFLKDHLNSLSSWLYHQSFQRVIEFLWIYIVQDIEDEARKLPLNKTENITAHSLLQALTHLMRLMNNHGKGITKQQLLSQAESVMMRLQLYTLSTLHLIALHHCLSDMLTSDPDLHLEASPTEHIPLQAIHKLHQELQSLSKCFSGAQLTHWILRHSDLFLTEEELFLCEGEVEMTVQKALIIAQQMLDQHIILDIDTDNFTQSETSSNMPQYPEVSLYTQRQWENQANRDLEVTPTPRKSQEGDQKEGEAVHEPSTCAAPRDTGESRRSSTEGRPVPSEEQESQTEKSLASSDSFSEVTENASMHNCVYKTDPVTNGMEQSGLFEPTPNVPTPILIEQLRRQLQENGEANSDRFSSSSMSSMYYLQDTTNIFENSPQRFYFIPVSSVGSNPPQASSESPSWGVFGMSKSILRMKNSPETIRLAEKCYSLKISTLFILLIVYSRRNVDGAAHSFLMELPLSTLEQLQKHFTTDNIKCTVL</sequence>
<evidence type="ECO:0000313" key="5">
    <source>
        <dbReference type="EMBL" id="PVD30718.1"/>
    </source>
</evidence>
<feature type="compositionally biased region" description="Polar residues" evidence="2">
    <location>
        <begin position="60"/>
        <end position="86"/>
    </location>
</feature>
<evidence type="ECO:0000259" key="3">
    <source>
        <dbReference type="PROSITE" id="PS50186"/>
    </source>
</evidence>
<name>A0A2T7PBD4_POMCA</name>
<dbReference type="GO" id="GO:0006887">
    <property type="term" value="P:exocytosis"/>
    <property type="evidence" value="ECO:0007669"/>
    <property type="project" value="UniProtKB-KW"/>
</dbReference>
<gene>
    <name evidence="5" type="ORF">C0Q70_09993</name>
</gene>
<feature type="compositionally biased region" description="Basic and acidic residues" evidence="2">
    <location>
        <begin position="1504"/>
        <end position="1513"/>
    </location>
</feature>
<dbReference type="PANTHER" id="PTHR45999">
    <property type="entry name" value="UNC-13-4A, ISOFORM B"/>
    <property type="match status" value="1"/>
</dbReference>
<evidence type="ECO:0000313" key="6">
    <source>
        <dbReference type="Proteomes" id="UP000245119"/>
    </source>
</evidence>
<dbReference type="PANTHER" id="PTHR45999:SF6">
    <property type="entry name" value="MHD2 DOMAIN-CONTAINING PROTEIN"/>
    <property type="match status" value="1"/>
</dbReference>
<dbReference type="InterPro" id="IPR052095">
    <property type="entry name" value="UNC-13_domain"/>
</dbReference>
<feature type="domain" description="DEP" evidence="3">
    <location>
        <begin position="1362"/>
        <end position="1464"/>
    </location>
</feature>
<keyword evidence="6" id="KW-1185">Reference proteome</keyword>
<feature type="compositionally biased region" description="Basic and acidic residues" evidence="2">
    <location>
        <begin position="1481"/>
        <end position="1494"/>
    </location>
</feature>
<dbReference type="InterPro" id="IPR000591">
    <property type="entry name" value="DEP_dom"/>
</dbReference>
<protein>
    <submittedName>
        <fullName evidence="5">Uncharacterized protein</fullName>
    </submittedName>
</protein>
<feature type="domain" description="MHD2" evidence="4">
    <location>
        <begin position="1234"/>
        <end position="1343"/>
    </location>
</feature>
<proteinExistence type="predicted"/>
<reference evidence="5 6" key="1">
    <citation type="submission" date="2018-04" db="EMBL/GenBank/DDBJ databases">
        <title>The genome of golden apple snail Pomacea canaliculata provides insight into stress tolerance and invasive adaptation.</title>
        <authorList>
            <person name="Liu C."/>
            <person name="Liu B."/>
            <person name="Ren Y."/>
            <person name="Zhang Y."/>
            <person name="Wang H."/>
            <person name="Li S."/>
            <person name="Jiang F."/>
            <person name="Yin L."/>
            <person name="Zhang G."/>
            <person name="Qian W."/>
            <person name="Fan W."/>
        </authorList>
    </citation>
    <scope>NUCLEOTIDE SEQUENCE [LARGE SCALE GENOMIC DNA]</scope>
    <source>
        <strain evidence="5">SZHN2017</strain>
        <tissue evidence="5">Muscle</tissue>
    </source>
</reference>
<evidence type="ECO:0000256" key="2">
    <source>
        <dbReference type="SAM" id="MobiDB-lite"/>
    </source>
</evidence>
<feature type="compositionally biased region" description="Polar residues" evidence="2">
    <location>
        <begin position="1528"/>
        <end position="1539"/>
    </location>
</feature>
<dbReference type="PROSITE" id="PS51259">
    <property type="entry name" value="MHD2"/>
    <property type="match status" value="1"/>
</dbReference>
<feature type="region of interest" description="Disordered" evidence="2">
    <location>
        <begin position="60"/>
        <end position="92"/>
    </location>
</feature>
<feature type="compositionally biased region" description="Basic and acidic residues" evidence="2">
    <location>
        <begin position="935"/>
        <end position="946"/>
    </location>
</feature>
<dbReference type="Proteomes" id="UP000245119">
    <property type="component" value="Linkage Group LG5"/>
</dbReference>
<dbReference type="STRING" id="400727.A0A2T7PBD4"/>
<dbReference type="GO" id="GO:0035556">
    <property type="term" value="P:intracellular signal transduction"/>
    <property type="evidence" value="ECO:0007669"/>
    <property type="project" value="InterPro"/>
</dbReference>
<organism evidence="5 6">
    <name type="scientific">Pomacea canaliculata</name>
    <name type="common">Golden apple snail</name>
    <dbReference type="NCBI Taxonomy" id="400727"/>
    <lineage>
        <taxon>Eukaryota</taxon>
        <taxon>Metazoa</taxon>
        <taxon>Spiralia</taxon>
        <taxon>Lophotrochozoa</taxon>
        <taxon>Mollusca</taxon>
        <taxon>Gastropoda</taxon>
        <taxon>Caenogastropoda</taxon>
        <taxon>Architaenioglossa</taxon>
        <taxon>Ampullarioidea</taxon>
        <taxon>Ampullariidae</taxon>
        <taxon>Pomacea</taxon>
    </lineage>
</organism>
<feature type="region of interest" description="Disordered" evidence="2">
    <location>
        <begin position="830"/>
        <end position="880"/>
    </location>
</feature>
<keyword evidence="1" id="KW-0268">Exocytosis</keyword>
<dbReference type="InterPro" id="IPR014772">
    <property type="entry name" value="Munc13_dom-2"/>
</dbReference>
<dbReference type="EMBL" id="PZQS01000005">
    <property type="protein sequence ID" value="PVD30718.1"/>
    <property type="molecule type" value="Genomic_DNA"/>
</dbReference>
<feature type="region of interest" description="Disordered" evidence="2">
    <location>
        <begin position="935"/>
        <end position="961"/>
    </location>
</feature>
<dbReference type="GO" id="GO:0099503">
    <property type="term" value="C:secretory vesicle"/>
    <property type="evidence" value="ECO:0007669"/>
    <property type="project" value="TreeGrafter"/>
</dbReference>
<evidence type="ECO:0000256" key="1">
    <source>
        <dbReference type="ARBA" id="ARBA00022483"/>
    </source>
</evidence>
<feature type="compositionally biased region" description="Basic and acidic residues" evidence="2">
    <location>
        <begin position="830"/>
        <end position="841"/>
    </location>
</feature>
<feature type="region of interest" description="Disordered" evidence="2">
    <location>
        <begin position="1469"/>
        <end position="1539"/>
    </location>
</feature>